<evidence type="ECO:0000259" key="13">
    <source>
        <dbReference type="PROSITE" id="PS51747"/>
    </source>
</evidence>
<evidence type="ECO:0000313" key="15">
    <source>
        <dbReference type="Proteomes" id="UP000830116"/>
    </source>
</evidence>
<organism evidence="14 15">
    <name type="scientific">Bdellovibrio reynosensis</name>
    <dbReference type="NCBI Taxonomy" id="2835041"/>
    <lineage>
        <taxon>Bacteria</taxon>
        <taxon>Pseudomonadati</taxon>
        <taxon>Bdellovibrionota</taxon>
        <taxon>Bdellovibrionia</taxon>
        <taxon>Bdellovibrionales</taxon>
        <taxon>Pseudobdellovibrionaceae</taxon>
        <taxon>Bdellovibrio</taxon>
    </lineage>
</organism>
<evidence type="ECO:0000256" key="11">
    <source>
        <dbReference type="ARBA" id="ARBA00023268"/>
    </source>
</evidence>
<evidence type="ECO:0000256" key="3">
    <source>
        <dbReference type="ARBA" id="ARBA00004910"/>
    </source>
</evidence>
<dbReference type="InterPro" id="IPR016193">
    <property type="entry name" value="Cytidine_deaminase-like"/>
</dbReference>
<feature type="domain" description="CMP/dCMP-type deaminase" evidence="13">
    <location>
        <begin position="16"/>
        <end position="140"/>
    </location>
</feature>
<evidence type="ECO:0000256" key="8">
    <source>
        <dbReference type="ARBA" id="ARBA00022833"/>
    </source>
</evidence>
<evidence type="ECO:0000256" key="10">
    <source>
        <dbReference type="ARBA" id="ARBA00023002"/>
    </source>
</evidence>
<keyword evidence="9 12" id="KW-0521">NADP</keyword>
<keyword evidence="8 12" id="KW-0862">Zinc</keyword>
<keyword evidence="11" id="KW-0511">Multifunctional enzyme</keyword>
<keyword evidence="15" id="KW-1185">Reference proteome</keyword>
<dbReference type="InterPro" id="IPR050765">
    <property type="entry name" value="Riboflavin_Biosynth_HTPR"/>
</dbReference>
<evidence type="ECO:0000256" key="1">
    <source>
        <dbReference type="ARBA" id="ARBA00002151"/>
    </source>
</evidence>
<dbReference type="PANTHER" id="PTHR38011">
    <property type="entry name" value="DIHYDROFOLATE REDUCTASE FAMILY PROTEIN (AFU_ORTHOLOGUE AFUA_8G06820)"/>
    <property type="match status" value="1"/>
</dbReference>
<reference evidence="14" key="1">
    <citation type="submission" date="2022-03" db="EMBL/GenBank/DDBJ databases">
        <title>Genome Identification and Characterization of new species Bdellovibrio reynosense LBG001 sp. nov. from a Mexico soil sample.</title>
        <authorList>
            <person name="Camilli A."/>
            <person name="Ajao Y."/>
            <person name="Guo X."/>
        </authorList>
    </citation>
    <scope>NUCLEOTIDE SEQUENCE</scope>
    <source>
        <strain evidence="14">LBG001</strain>
    </source>
</reference>
<dbReference type="SUPFAM" id="SSF53597">
    <property type="entry name" value="Dihydrofolate reductase-like"/>
    <property type="match status" value="1"/>
</dbReference>
<keyword evidence="6 12" id="KW-0686">Riboflavin biosynthesis</keyword>
<gene>
    <name evidence="14" type="primary">ribD</name>
    <name evidence="14" type="ORF">MNR06_13610</name>
</gene>
<dbReference type="Pfam" id="PF00383">
    <property type="entry name" value="dCMP_cyt_deam_1"/>
    <property type="match status" value="1"/>
</dbReference>
<evidence type="ECO:0000313" key="14">
    <source>
        <dbReference type="EMBL" id="UOF00734.1"/>
    </source>
</evidence>
<comment type="similarity">
    <text evidence="4 12">In the N-terminal section; belongs to the cytidine and deoxycytidylate deaminase family.</text>
</comment>
<dbReference type="GO" id="GO:0008703">
    <property type="term" value="F:5-amino-6-(5-phosphoribosylamino)uracil reductase activity"/>
    <property type="evidence" value="ECO:0007669"/>
    <property type="project" value="UniProtKB-EC"/>
</dbReference>
<dbReference type="PROSITE" id="PS51747">
    <property type="entry name" value="CYT_DCMP_DEAMINASES_2"/>
    <property type="match status" value="1"/>
</dbReference>
<name>A0ABY4C8D3_9BACT</name>
<protein>
    <recommendedName>
        <fullName evidence="12">Riboflavin biosynthesis protein RibD</fullName>
    </recommendedName>
    <domain>
        <recommendedName>
            <fullName evidence="12">Diaminohydroxyphosphoribosylaminopyrimidine deaminase</fullName>
            <shortName evidence="12">DRAP deaminase</shortName>
            <ecNumber evidence="12">3.5.4.26</ecNumber>
        </recommendedName>
        <alternativeName>
            <fullName evidence="12">Riboflavin-specific deaminase</fullName>
        </alternativeName>
    </domain>
    <domain>
        <recommendedName>
            <fullName evidence="12">5-amino-6-(5-phosphoribosylamino)uracil reductase</fullName>
            <ecNumber evidence="12">1.1.1.193</ecNumber>
        </recommendedName>
        <alternativeName>
            <fullName evidence="12">HTP reductase</fullName>
        </alternativeName>
    </domain>
</protein>
<dbReference type="SUPFAM" id="SSF53927">
    <property type="entry name" value="Cytidine deaminase-like"/>
    <property type="match status" value="1"/>
</dbReference>
<accession>A0ABY4C8D3</accession>
<evidence type="ECO:0000256" key="5">
    <source>
        <dbReference type="ARBA" id="ARBA00007417"/>
    </source>
</evidence>
<evidence type="ECO:0000256" key="2">
    <source>
        <dbReference type="ARBA" id="ARBA00004882"/>
    </source>
</evidence>
<keyword evidence="10 12" id="KW-0560">Oxidoreductase</keyword>
<dbReference type="EMBL" id="CP093442">
    <property type="protein sequence ID" value="UOF00734.1"/>
    <property type="molecule type" value="Genomic_DNA"/>
</dbReference>
<dbReference type="InterPro" id="IPR024072">
    <property type="entry name" value="DHFR-like_dom_sf"/>
</dbReference>
<dbReference type="CDD" id="cd01284">
    <property type="entry name" value="Riboflavin_deaminase-reductase"/>
    <property type="match status" value="1"/>
</dbReference>
<proteinExistence type="inferred from homology"/>
<dbReference type="PIRSF" id="PIRSF006769">
    <property type="entry name" value="RibD"/>
    <property type="match status" value="1"/>
</dbReference>
<dbReference type="Proteomes" id="UP000830116">
    <property type="component" value="Chromosome"/>
</dbReference>
<comment type="function">
    <text evidence="1 12">Converts 2,5-diamino-6-(ribosylamino)-4(3h)-pyrimidinone 5'-phosphate into 5-amino-6-(ribosylamino)-2,4(1h,3h)-pyrimidinedione 5'-phosphate.</text>
</comment>
<keyword evidence="7 12" id="KW-0479">Metal-binding</keyword>
<dbReference type="Gene3D" id="3.40.140.10">
    <property type="entry name" value="Cytidine Deaminase, domain 2"/>
    <property type="match status" value="1"/>
</dbReference>
<dbReference type="Pfam" id="PF01872">
    <property type="entry name" value="RibD_C"/>
    <property type="match status" value="1"/>
</dbReference>
<dbReference type="NCBIfam" id="TIGR00326">
    <property type="entry name" value="eubact_ribD"/>
    <property type="match status" value="1"/>
</dbReference>
<dbReference type="InterPro" id="IPR004794">
    <property type="entry name" value="Eubact_RibD"/>
</dbReference>
<comment type="catalytic activity">
    <reaction evidence="12">
        <text>5-amino-6-(5-phospho-D-ribitylamino)uracil + NADP(+) = 5-amino-6-(5-phospho-D-ribosylamino)uracil + NADPH + H(+)</text>
        <dbReference type="Rhea" id="RHEA:17845"/>
        <dbReference type="ChEBI" id="CHEBI:15378"/>
        <dbReference type="ChEBI" id="CHEBI:57783"/>
        <dbReference type="ChEBI" id="CHEBI:58349"/>
        <dbReference type="ChEBI" id="CHEBI:58421"/>
        <dbReference type="ChEBI" id="CHEBI:58453"/>
        <dbReference type="EC" id="1.1.1.193"/>
    </reaction>
</comment>
<dbReference type="PROSITE" id="PS00903">
    <property type="entry name" value="CYT_DCMP_DEAMINASES_1"/>
    <property type="match status" value="1"/>
</dbReference>
<evidence type="ECO:0000256" key="6">
    <source>
        <dbReference type="ARBA" id="ARBA00022619"/>
    </source>
</evidence>
<dbReference type="InterPro" id="IPR002125">
    <property type="entry name" value="CMP_dCMP_dom"/>
</dbReference>
<keyword evidence="12 14" id="KW-0378">Hydrolase</keyword>
<dbReference type="RefSeq" id="WP_243536908.1">
    <property type="nucleotide sequence ID" value="NZ_CP093442.1"/>
</dbReference>
<comment type="pathway">
    <text evidence="2 12">Cofactor biosynthesis; riboflavin biosynthesis; 5-amino-6-(D-ribitylamino)uracil from GTP: step 2/4.</text>
</comment>
<evidence type="ECO:0000256" key="9">
    <source>
        <dbReference type="ARBA" id="ARBA00022857"/>
    </source>
</evidence>
<dbReference type="InterPro" id="IPR016192">
    <property type="entry name" value="APOBEC/CMP_deaminase_Zn-bd"/>
</dbReference>
<evidence type="ECO:0000256" key="4">
    <source>
        <dbReference type="ARBA" id="ARBA00005259"/>
    </source>
</evidence>
<comment type="similarity">
    <text evidence="5 12">In the C-terminal section; belongs to the HTP reductase family.</text>
</comment>
<dbReference type="EC" id="1.1.1.193" evidence="12"/>
<dbReference type="EC" id="3.5.4.26" evidence="12"/>
<sequence length="394" mass="43525">MEHIHHIKPPARGTKLSPESAMRLAISEAYKGATRVSPNPLVGSVVLDANGGFLSSGYHEFYGGPHAEVNALKNLSNEELRDAHVFVTLEPCAHEGKTPSCAKMMAKLPLKKVTFGLIDPNPLVAGQGADILRAAGIETEVFSSSDGKEDHEIKIKLEEVCETFLWNFREKKVFVALKMASSLDGQVALKSGESQWITGPESREYVHYIRACYDAVLVGKGTVQFDNPSLNIRHPELDKRNKVVVLDAEADLLYKYSELKLSQVHASGDVFWCVAEDLKEDVTKKLSSLALAPKVLFIKTLVGGELDLENLLAQLYVQGLRSVMVEGGAFTASSFVNYQLVNRLYLFQAPMIMGSGGSRSWTETLRIPTMKEKIHMKNPRYLTFGTDFMVTGTF</sequence>
<dbReference type="GO" id="GO:0008835">
    <property type="term" value="F:diaminohydroxyphosphoribosylaminopyrimidine deaminase activity"/>
    <property type="evidence" value="ECO:0007669"/>
    <property type="project" value="UniProtKB-EC"/>
</dbReference>
<evidence type="ECO:0000256" key="12">
    <source>
        <dbReference type="PIRNR" id="PIRNR006769"/>
    </source>
</evidence>
<dbReference type="InterPro" id="IPR002734">
    <property type="entry name" value="RibDG_C"/>
</dbReference>
<dbReference type="Gene3D" id="3.40.430.10">
    <property type="entry name" value="Dihydrofolate Reductase, subunit A"/>
    <property type="match status" value="1"/>
</dbReference>
<comment type="cofactor">
    <cofactor evidence="12">
        <name>Zn(2+)</name>
        <dbReference type="ChEBI" id="CHEBI:29105"/>
    </cofactor>
    <text evidence="12">Binds 1 zinc ion.</text>
</comment>
<comment type="catalytic activity">
    <reaction evidence="12">
        <text>2,5-diamino-6-hydroxy-4-(5-phosphoribosylamino)-pyrimidine + H2O + H(+) = 5-amino-6-(5-phospho-D-ribosylamino)uracil + NH4(+)</text>
        <dbReference type="Rhea" id="RHEA:21868"/>
        <dbReference type="ChEBI" id="CHEBI:15377"/>
        <dbReference type="ChEBI" id="CHEBI:15378"/>
        <dbReference type="ChEBI" id="CHEBI:28938"/>
        <dbReference type="ChEBI" id="CHEBI:58453"/>
        <dbReference type="ChEBI" id="CHEBI:58614"/>
        <dbReference type="EC" id="3.5.4.26"/>
    </reaction>
</comment>
<comment type="pathway">
    <text evidence="3 12">Cofactor biosynthesis; riboflavin biosynthesis; 5-amino-6-(D-ribitylamino)uracil from GTP: step 3/4.</text>
</comment>
<evidence type="ECO:0000256" key="7">
    <source>
        <dbReference type="ARBA" id="ARBA00022723"/>
    </source>
</evidence>
<dbReference type="PANTHER" id="PTHR38011:SF7">
    <property type="entry name" value="2,5-DIAMINO-6-RIBOSYLAMINO-4(3H)-PYRIMIDINONE 5'-PHOSPHATE REDUCTASE"/>
    <property type="match status" value="1"/>
</dbReference>